<organism evidence="9 10">
    <name type="scientific">Mariprofundus micogutta</name>
    <dbReference type="NCBI Taxonomy" id="1921010"/>
    <lineage>
        <taxon>Bacteria</taxon>
        <taxon>Pseudomonadati</taxon>
        <taxon>Pseudomonadota</taxon>
        <taxon>Candidatius Mariprofundia</taxon>
        <taxon>Mariprofundales</taxon>
        <taxon>Mariprofundaceae</taxon>
        <taxon>Mariprofundus</taxon>
    </lineage>
</organism>
<dbReference type="InterPro" id="IPR009056">
    <property type="entry name" value="Cyt_c-like_dom"/>
</dbReference>
<dbReference type="InterPro" id="IPR013783">
    <property type="entry name" value="Ig-like_fold"/>
</dbReference>
<keyword evidence="5 6" id="KW-0408">Iron</keyword>
<keyword evidence="7" id="KW-0732">Signal</keyword>
<dbReference type="GO" id="GO:0020037">
    <property type="term" value="F:heme binding"/>
    <property type="evidence" value="ECO:0007669"/>
    <property type="project" value="InterPro"/>
</dbReference>
<dbReference type="Gene3D" id="2.60.40.10">
    <property type="entry name" value="Immunoglobulins"/>
    <property type="match status" value="1"/>
</dbReference>
<gene>
    <name evidence="9" type="ORF">MMIC_P1542</name>
</gene>
<proteinExistence type="predicted"/>
<dbReference type="InterPro" id="IPR011467">
    <property type="entry name" value="DUF1573"/>
</dbReference>
<dbReference type="Proteomes" id="UP000231632">
    <property type="component" value="Unassembled WGS sequence"/>
</dbReference>
<dbReference type="PROSITE" id="PS51007">
    <property type="entry name" value="CYTC"/>
    <property type="match status" value="1"/>
</dbReference>
<dbReference type="EMBL" id="BDFD01000012">
    <property type="protein sequence ID" value="GAV20573.1"/>
    <property type="molecule type" value="Genomic_DNA"/>
</dbReference>
<dbReference type="PANTHER" id="PTHR37823">
    <property type="entry name" value="CYTOCHROME C-553-LIKE"/>
    <property type="match status" value="1"/>
</dbReference>
<comment type="caution">
    <text evidence="9">The sequence shown here is derived from an EMBL/GenBank/DDBJ whole genome shotgun (WGS) entry which is preliminary data.</text>
</comment>
<keyword evidence="10" id="KW-1185">Reference proteome</keyword>
<evidence type="ECO:0000256" key="7">
    <source>
        <dbReference type="SAM" id="SignalP"/>
    </source>
</evidence>
<evidence type="ECO:0000256" key="3">
    <source>
        <dbReference type="ARBA" id="ARBA00022723"/>
    </source>
</evidence>
<evidence type="ECO:0000313" key="10">
    <source>
        <dbReference type="Proteomes" id="UP000231632"/>
    </source>
</evidence>
<feature type="signal peptide" evidence="7">
    <location>
        <begin position="1"/>
        <end position="19"/>
    </location>
</feature>
<keyword evidence="2 6" id="KW-0349">Heme</keyword>
<keyword evidence="4" id="KW-0249">Electron transport</keyword>
<evidence type="ECO:0000256" key="6">
    <source>
        <dbReference type="PROSITE-ProRule" id="PRU00433"/>
    </source>
</evidence>
<evidence type="ECO:0000259" key="8">
    <source>
        <dbReference type="PROSITE" id="PS51007"/>
    </source>
</evidence>
<keyword evidence="3 6" id="KW-0479">Metal-binding</keyword>
<dbReference type="PANTHER" id="PTHR37823:SF4">
    <property type="entry name" value="MENAQUINOL-CYTOCHROME C REDUCTASE CYTOCHROME B_C SUBUNIT"/>
    <property type="match status" value="1"/>
</dbReference>
<feature type="domain" description="Cytochrome c" evidence="8">
    <location>
        <begin position="155"/>
        <end position="255"/>
    </location>
</feature>
<dbReference type="STRING" id="1921010.MMIC_P1542"/>
<protein>
    <submittedName>
        <fullName evidence="9">Cytochrome c</fullName>
    </submittedName>
</protein>
<name>A0A1L8CNW3_9PROT</name>
<evidence type="ECO:0000256" key="4">
    <source>
        <dbReference type="ARBA" id="ARBA00022982"/>
    </source>
</evidence>
<sequence length="256" mass="27619">MFVSPRFIFLASLMLLVVACTQTEQPEQGMSSQNVTQPVVSHEVGDTETLESKLVFEPARVDMGSVKEGEEATVYLRVRNSGDAMAQIADVQTSCGCSVAEPEERLLMPGGFTRIKVVIDTFAKLDDVKKWVSLTDTEGRSSKAWLTLNVRPNPHMGDSSRSIFDGKCAACHFDTAKGKSKGPELYKAVCGMCHGAAAEGAAAPALRQHRDKQLLSTLIANGTGSQHMPGFALKEGGPLTDEQISALSEWLSELDE</sequence>
<dbReference type="InterPro" id="IPR036909">
    <property type="entry name" value="Cyt_c-like_dom_sf"/>
</dbReference>
<dbReference type="GO" id="GO:0046872">
    <property type="term" value="F:metal ion binding"/>
    <property type="evidence" value="ECO:0007669"/>
    <property type="project" value="UniProtKB-KW"/>
</dbReference>
<feature type="chain" id="PRO_5012385920" evidence="7">
    <location>
        <begin position="20"/>
        <end position="256"/>
    </location>
</feature>
<evidence type="ECO:0000256" key="1">
    <source>
        <dbReference type="ARBA" id="ARBA00022448"/>
    </source>
</evidence>
<dbReference type="AlphaFoldDB" id="A0A1L8CNW3"/>
<dbReference type="PROSITE" id="PS51257">
    <property type="entry name" value="PROKAR_LIPOPROTEIN"/>
    <property type="match status" value="1"/>
</dbReference>
<reference evidence="9 10" key="1">
    <citation type="journal article" date="2017" name="Arch. Microbiol.">
        <title>Mariprofundus micogutta sp. nov., a novel iron-oxidizing zetaproteobacterium isolated from a deep-sea hydrothermal field at the Bayonnaise knoll of the Izu-Ogasawara arc, and a description of Mariprofundales ord. nov. and Zetaproteobacteria classis nov.</title>
        <authorList>
            <person name="Makita H."/>
            <person name="Tanaka E."/>
            <person name="Mitsunobu S."/>
            <person name="Miyazaki M."/>
            <person name="Nunoura T."/>
            <person name="Uematsu K."/>
            <person name="Takaki Y."/>
            <person name="Nishi S."/>
            <person name="Shimamura S."/>
            <person name="Takai K."/>
        </authorList>
    </citation>
    <scope>NUCLEOTIDE SEQUENCE [LARGE SCALE GENOMIC DNA]</scope>
    <source>
        <strain evidence="9 10">ET2</strain>
    </source>
</reference>
<dbReference type="SUPFAM" id="SSF46626">
    <property type="entry name" value="Cytochrome c"/>
    <property type="match status" value="1"/>
</dbReference>
<dbReference type="GO" id="GO:0009055">
    <property type="term" value="F:electron transfer activity"/>
    <property type="evidence" value="ECO:0007669"/>
    <property type="project" value="InterPro"/>
</dbReference>
<accession>A0A1L8CNW3</accession>
<evidence type="ECO:0000313" key="9">
    <source>
        <dbReference type="EMBL" id="GAV20573.1"/>
    </source>
</evidence>
<dbReference type="InterPro" id="IPR051811">
    <property type="entry name" value="Cytochrome_c550/c551-like"/>
</dbReference>
<dbReference type="RefSeq" id="WP_072659888.1">
    <property type="nucleotide sequence ID" value="NZ_BDFD01000012.1"/>
</dbReference>
<keyword evidence="1" id="KW-0813">Transport</keyword>
<dbReference type="Pfam" id="PF13442">
    <property type="entry name" value="Cytochrome_CBB3"/>
    <property type="match status" value="1"/>
</dbReference>
<dbReference type="Pfam" id="PF07610">
    <property type="entry name" value="DUF1573"/>
    <property type="match status" value="1"/>
</dbReference>
<evidence type="ECO:0000256" key="5">
    <source>
        <dbReference type="ARBA" id="ARBA00023004"/>
    </source>
</evidence>
<dbReference type="Gene3D" id="1.10.760.10">
    <property type="entry name" value="Cytochrome c-like domain"/>
    <property type="match status" value="1"/>
</dbReference>
<evidence type="ECO:0000256" key="2">
    <source>
        <dbReference type="ARBA" id="ARBA00022617"/>
    </source>
</evidence>